<dbReference type="Gene3D" id="3.20.20.30">
    <property type="entry name" value="Luciferase-like domain"/>
    <property type="match status" value="1"/>
</dbReference>
<dbReference type="PANTHER" id="PTHR30137:SF6">
    <property type="entry name" value="LUCIFERASE-LIKE MONOOXYGENASE"/>
    <property type="match status" value="1"/>
</dbReference>
<evidence type="ECO:0000256" key="1">
    <source>
        <dbReference type="ARBA" id="ARBA00007789"/>
    </source>
</evidence>
<dbReference type="Pfam" id="PF00296">
    <property type="entry name" value="Bac_luciferase"/>
    <property type="match status" value="1"/>
</dbReference>
<dbReference type="GO" id="GO:0016705">
    <property type="term" value="F:oxidoreductase activity, acting on paired donors, with incorporation or reduction of molecular oxygen"/>
    <property type="evidence" value="ECO:0007669"/>
    <property type="project" value="InterPro"/>
</dbReference>
<gene>
    <name evidence="3" type="ORF">A6F49_07675</name>
</gene>
<keyword evidence="4" id="KW-1185">Reference proteome</keyword>
<dbReference type="SUPFAM" id="SSF51679">
    <property type="entry name" value="Bacterial luciferase-like"/>
    <property type="match status" value="1"/>
</dbReference>
<protein>
    <recommendedName>
        <fullName evidence="2">Luciferase-like domain-containing protein</fullName>
    </recommendedName>
</protein>
<accession>A0A1B7M158</accession>
<dbReference type="InterPro" id="IPR019949">
    <property type="entry name" value="CmoO-like"/>
</dbReference>
<dbReference type="GO" id="GO:0005829">
    <property type="term" value="C:cytosol"/>
    <property type="evidence" value="ECO:0007669"/>
    <property type="project" value="TreeGrafter"/>
</dbReference>
<sequence length="340" mass="36737">MSTVKLSILDRANTRVHDGETVSARQIFAEVTQRAKAAEQLGYHRFWVAEHHSVPGIAGSAPTLLIPHLAAATSRIGLGTGGIMVPSHQPLVIAEHIGTLQALVGSRLDAGLGASVGFTKPVRTALRQTDDAKDYFGDDVDQLIAYLDGTADITAYPQDASQTDLFVLTGGRAAEFAAQRGMGLVLGGPAVTNGLRTTRDVNKAVVAYRENFVPSSRRQQEPYIIASVNIAVAHSRQAAEDLVLSEAWALTRSRSIGVFQPLEEPASIRAAKPSEQQQRRIEQSLATTIYGAQHDVVEQLHRVLTYTQADEIMVTGNIWDPADQQESDRLLMDAWRAAAG</sequence>
<proteinExistence type="predicted"/>
<dbReference type="EMBL" id="LXEY01000014">
    <property type="protein sequence ID" value="OAV62162.1"/>
    <property type="molecule type" value="Genomic_DNA"/>
</dbReference>
<reference evidence="3 4" key="1">
    <citation type="submission" date="2016-04" db="EMBL/GenBank/DDBJ databases">
        <title>First whole genome shotgun sequence of the bacterium Enteractinococcus sp. strain UASWS1574.</title>
        <authorList>
            <person name="Crovadore J."/>
            <person name="Chablais R."/>
            <person name="Lefort F."/>
        </authorList>
    </citation>
    <scope>NUCLEOTIDE SEQUENCE [LARGE SCALE GENOMIC DNA]</scope>
    <source>
        <strain evidence="3 4">UASWS1574</strain>
    </source>
</reference>
<evidence type="ECO:0000313" key="3">
    <source>
        <dbReference type="EMBL" id="OAV62162.1"/>
    </source>
</evidence>
<comment type="similarity">
    <text evidence="1">To bacterial alkanal monooxygenase alpha and beta chains.</text>
</comment>
<evidence type="ECO:0000313" key="4">
    <source>
        <dbReference type="Proteomes" id="UP000078292"/>
    </source>
</evidence>
<name>A0A1B7M158_9MICC</name>
<dbReference type="AlphaFoldDB" id="A0A1B7M158"/>
<evidence type="ECO:0000259" key="2">
    <source>
        <dbReference type="Pfam" id="PF00296"/>
    </source>
</evidence>
<dbReference type="RefSeq" id="WP_052504734.1">
    <property type="nucleotide sequence ID" value="NZ_LXEY01000014.1"/>
</dbReference>
<feature type="domain" description="Luciferase-like" evidence="2">
    <location>
        <begin position="20"/>
        <end position="302"/>
    </location>
</feature>
<dbReference type="PANTHER" id="PTHR30137">
    <property type="entry name" value="LUCIFERASE-LIKE MONOOXYGENASE"/>
    <property type="match status" value="1"/>
</dbReference>
<dbReference type="STRING" id="1837282.A6F49_07675"/>
<organism evidence="3 4">
    <name type="scientific">Enteractinococcus helveticum</name>
    <dbReference type="NCBI Taxonomy" id="1837282"/>
    <lineage>
        <taxon>Bacteria</taxon>
        <taxon>Bacillati</taxon>
        <taxon>Actinomycetota</taxon>
        <taxon>Actinomycetes</taxon>
        <taxon>Micrococcales</taxon>
        <taxon>Micrococcaceae</taxon>
    </lineage>
</organism>
<dbReference type="Proteomes" id="UP000078292">
    <property type="component" value="Unassembled WGS sequence"/>
</dbReference>
<comment type="caution">
    <text evidence="3">The sequence shown here is derived from an EMBL/GenBank/DDBJ whole genome shotgun (WGS) entry which is preliminary data.</text>
</comment>
<dbReference type="NCBIfam" id="TIGR03558">
    <property type="entry name" value="oxido_grp_1"/>
    <property type="match status" value="1"/>
</dbReference>
<dbReference type="InterPro" id="IPR036661">
    <property type="entry name" value="Luciferase-like_sf"/>
</dbReference>
<dbReference type="InterPro" id="IPR050766">
    <property type="entry name" value="Bact_Lucif_Oxidored"/>
</dbReference>
<dbReference type="OrthoDB" id="9780518at2"/>
<dbReference type="InterPro" id="IPR011251">
    <property type="entry name" value="Luciferase-like_dom"/>
</dbReference>